<dbReference type="Gene3D" id="3.30.70.3250">
    <property type="entry name" value="Ribonuclease P, Pop5 subunit"/>
    <property type="match status" value="1"/>
</dbReference>
<evidence type="ECO:0000256" key="1">
    <source>
        <dbReference type="ARBA" id="ARBA00010800"/>
    </source>
</evidence>
<evidence type="ECO:0000256" key="2">
    <source>
        <dbReference type="ARBA" id="ARBA00022694"/>
    </source>
</evidence>
<comment type="caution">
    <text evidence="3">The sequence shown here is derived from an EMBL/GenBank/DDBJ whole genome shotgun (WGS) entry which is preliminary data.</text>
</comment>
<dbReference type="SUPFAM" id="SSF160350">
    <property type="entry name" value="Rnp2-like"/>
    <property type="match status" value="1"/>
</dbReference>
<dbReference type="AlphaFoldDB" id="A0A813MKC0"/>
<name>A0A813MKC0_9BILA</name>
<comment type="similarity">
    <text evidence="1">Belongs to the eukaryotic/archaeal RNase P protein component 2 family.</text>
</comment>
<dbReference type="InterPro" id="IPR002759">
    <property type="entry name" value="Pop5/Rpp14/Rnp2-like"/>
</dbReference>
<dbReference type="GO" id="GO:0030677">
    <property type="term" value="C:ribonuclease P complex"/>
    <property type="evidence" value="ECO:0007669"/>
    <property type="project" value="InterPro"/>
</dbReference>
<keyword evidence="2" id="KW-0819">tRNA processing</keyword>
<evidence type="ECO:0000313" key="4">
    <source>
        <dbReference type="Proteomes" id="UP000663879"/>
    </source>
</evidence>
<dbReference type="Pfam" id="PF01900">
    <property type="entry name" value="RNase_P_Rpp14"/>
    <property type="match status" value="1"/>
</dbReference>
<dbReference type="InterPro" id="IPR038085">
    <property type="entry name" value="Rnp2-like_sf"/>
</dbReference>
<sequence length="168" mass="19988">MVRFKRRYFCCELIFRDSDLNSMQTRTQMNKLKHTDLSSAIHKSIEKFYGDLGAAEMIPSFSVIYYNLNTNLCILRTARNLEKKFHTLLTFIQKIEEYDVKFKIIHKSGSIRKCKEFMLEYCTQRLFEFYRKMAVNPKEMEVGDDGKSVIKVLENIIEACEQNDYNFN</sequence>
<accession>A0A813MKC0</accession>
<dbReference type="GO" id="GO:0001682">
    <property type="term" value="P:tRNA 5'-leader removal"/>
    <property type="evidence" value="ECO:0007669"/>
    <property type="project" value="InterPro"/>
</dbReference>
<dbReference type="PANTHER" id="PTHR48414:SF1">
    <property type="entry name" value="POP5 HOMOLOG, RIBONUCLEASE P_MRP SUBUNIT"/>
    <property type="match status" value="1"/>
</dbReference>
<dbReference type="PANTHER" id="PTHR48414">
    <property type="entry name" value="POP5 HOMOLOG, RIBONUCLEASE P_MRP SUBUNIT"/>
    <property type="match status" value="1"/>
</dbReference>
<protein>
    <submittedName>
        <fullName evidence="3">Uncharacterized protein</fullName>
    </submittedName>
</protein>
<dbReference type="OrthoDB" id="24745at2759"/>
<evidence type="ECO:0000313" key="3">
    <source>
        <dbReference type="EMBL" id="CAF0718128.1"/>
    </source>
</evidence>
<gene>
    <name evidence="3" type="ORF">OXX778_LOCUS1910</name>
</gene>
<organism evidence="3 4">
    <name type="scientific">Brachionus calyciflorus</name>
    <dbReference type="NCBI Taxonomy" id="104777"/>
    <lineage>
        <taxon>Eukaryota</taxon>
        <taxon>Metazoa</taxon>
        <taxon>Spiralia</taxon>
        <taxon>Gnathifera</taxon>
        <taxon>Rotifera</taxon>
        <taxon>Eurotatoria</taxon>
        <taxon>Monogononta</taxon>
        <taxon>Pseudotrocha</taxon>
        <taxon>Ploima</taxon>
        <taxon>Brachionidae</taxon>
        <taxon>Brachionus</taxon>
    </lineage>
</organism>
<dbReference type="EMBL" id="CAJNOC010000135">
    <property type="protein sequence ID" value="CAF0718128.1"/>
    <property type="molecule type" value="Genomic_DNA"/>
</dbReference>
<reference evidence="3" key="1">
    <citation type="submission" date="2021-02" db="EMBL/GenBank/DDBJ databases">
        <authorList>
            <person name="Nowell W R."/>
        </authorList>
    </citation>
    <scope>NUCLEOTIDE SEQUENCE</scope>
    <source>
        <strain evidence="3">Ploen Becks lab</strain>
    </source>
</reference>
<dbReference type="Proteomes" id="UP000663879">
    <property type="component" value="Unassembled WGS sequence"/>
</dbReference>
<keyword evidence="4" id="KW-1185">Reference proteome</keyword>
<proteinExistence type="inferred from homology"/>